<organism evidence="4 5">
    <name type="scientific">Metabacillus bambusae</name>
    <dbReference type="NCBI Taxonomy" id="2795218"/>
    <lineage>
        <taxon>Bacteria</taxon>
        <taxon>Bacillati</taxon>
        <taxon>Bacillota</taxon>
        <taxon>Bacilli</taxon>
        <taxon>Bacillales</taxon>
        <taxon>Bacillaceae</taxon>
        <taxon>Metabacillus</taxon>
    </lineage>
</organism>
<dbReference type="Pfam" id="PF00132">
    <property type="entry name" value="Hexapep"/>
    <property type="match status" value="2"/>
</dbReference>
<evidence type="ECO:0000313" key="5">
    <source>
        <dbReference type="Proteomes" id="UP000663981"/>
    </source>
</evidence>
<sequence length="207" mass="22392">MNIVIIGQGGHSKVIIDMIRINECFKIIAFLDDKFNDILSNEDIFYGPISAYKFLIDQYKDIKFIVAIGNNQIRKQIVESLNLEAFDYMTIVHPSAIISPSVMIGKGTLIMANTVINADTMIGDHVIINTGSIIEHDNKVNDFSHVSPNATLTGNVYIGEGVHIGACATLIPSVQVGAWSVIGAGAVVINSIPENRTAVGVPAKIKK</sequence>
<evidence type="ECO:0000259" key="3">
    <source>
        <dbReference type="Pfam" id="PF17836"/>
    </source>
</evidence>
<dbReference type="EMBL" id="JAGDEL010000007">
    <property type="protein sequence ID" value="MBO1512358.1"/>
    <property type="molecule type" value="Genomic_DNA"/>
</dbReference>
<dbReference type="InterPro" id="IPR018357">
    <property type="entry name" value="Hexapep_transf_CS"/>
</dbReference>
<dbReference type="Gene3D" id="2.160.10.10">
    <property type="entry name" value="Hexapeptide repeat proteins"/>
    <property type="match status" value="1"/>
</dbReference>
<evidence type="ECO:0000256" key="1">
    <source>
        <dbReference type="ARBA" id="ARBA00022679"/>
    </source>
</evidence>
<dbReference type="InterPro" id="IPR020019">
    <property type="entry name" value="AcTrfase_PglD-like"/>
</dbReference>
<comment type="caution">
    <text evidence="4">The sequence shown here is derived from an EMBL/GenBank/DDBJ whole genome shotgun (WGS) entry which is preliminary data.</text>
</comment>
<accession>A0ABS3N279</accession>
<dbReference type="InterPro" id="IPR001451">
    <property type="entry name" value="Hexapep"/>
</dbReference>
<dbReference type="InterPro" id="IPR041561">
    <property type="entry name" value="PglD_N"/>
</dbReference>
<dbReference type="InterPro" id="IPR050179">
    <property type="entry name" value="Trans_hexapeptide_repeat"/>
</dbReference>
<dbReference type="PANTHER" id="PTHR43300">
    <property type="entry name" value="ACETYLTRANSFERASE"/>
    <property type="match status" value="1"/>
</dbReference>
<reference evidence="4 5" key="1">
    <citation type="submission" date="2021-03" db="EMBL/GenBank/DDBJ databases">
        <title>Whole genome sequence of Metabacillus bambusae BG109.</title>
        <authorList>
            <person name="Jeong J.W."/>
        </authorList>
    </citation>
    <scope>NUCLEOTIDE SEQUENCE [LARGE SCALE GENOMIC DNA]</scope>
    <source>
        <strain evidence="4 5">BG109</strain>
    </source>
</reference>
<dbReference type="InterPro" id="IPR011004">
    <property type="entry name" value="Trimer_LpxA-like_sf"/>
</dbReference>
<keyword evidence="2" id="KW-0677">Repeat</keyword>
<evidence type="ECO:0000313" key="4">
    <source>
        <dbReference type="EMBL" id="MBO1512358.1"/>
    </source>
</evidence>
<dbReference type="Gene3D" id="3.40.50.20">
    <property type="match status" value="1"/>
</dbReference>
<keyword evidence="5" id="KW-1185">Reference proteome</keyword>
<dbReference type="NCBIfam" id="TIGR03570">
    <property type="entry name" value="NeuD_NnaD"/>
    <property type="match status" value="1"/>
</dbReference>
<dbReference type="Proteomes" id="UP000663981">
    <property type="component" value="Unassembled WGS sequence"/>
</dbReference>
<feature type="domain" description="PglD N-terminal" evidence="3">
    <location>
        <begin position="2"/>
        <end position="81"/>
    </location>
</feature>
<dbReference type="SUPFAM" id="SSF51161">
    <property type="entry name" value="Trimeric LpxA-like enzymes"/>
    <property type="match status" value="1"/>
</dbReference>
<name>A0ABS3N279_9BACI</name>
<dbReference type="RefSeq" id="WP_207978329.1">
    <property type="nucleotide sequence ID" value="NZ_JAGDEL010000007.1"/>
</dbReference>
<dbReference type="PANTHER" id="PTHR43300:SF7">
    <property type="entry name" value="UDP-N-ACETYLBACILLOSAMINE N-ACETYLTRANSFERASE"/>
    <property type="match status" value="1"/>
</dbReference>
<proteinExistence type="predicted"/>
<dbReference type="Pfam" id="PF17836">
    <property type="entry name" value="PglD_N"/>
    <property type="match status" value="1"/>
</dbReference>
<keyword evidence="1" id="KW-0808">Transferase</keyword>
<protein>
    <submittedName>
        <fullName evidence="4">Acetyltransferase</fullName>
    </submittedName>
</protein>
<dbReference type="CDD" id="cd03360">
    <property type="entry name" value="LbH_AT_putative"/>
    <property type="match status" value="1"/>
</dbReference>
<dbReference type="PROSITE" id="PS00101">
    <property type="entry name" value="HEXAPEP_TRANSFERASES"/>
    <property type="match status" value="1"/>
</dbReference>
<evidence type="ECO:0000256" key="2">
    <source>
        <dbReference type="ARBA" id="ARBA00022737"/>
    </source>
</evidence>
<gene>
    <name evidence="4" type="ORF">I7822_11835</name>
</gene>